<dbReference type="InterPro" id="IPR029044">
    <property type="entry name" value="Nucleotide-diphossugar_trans"/>
</dbReference>
<dbReference type="GO" id="GO:0016853">
    <property type="term" value="F:isomerase activity"/>
    <property type="evidence" value="ECO:0007669"/>
    <property type="project" value="UniProtKB-KW"/>
</dbReference>
<proteinExistence type="inferred from homology"/>
<dbReference type="InterPro" id="IPR011051">
    <property type="entry name" value="RmlC_Cupin_sf"/>
</dbReference>
<evidence type="ECO:0000256" key="2">
    <source>
        <dbReference type="ARBA" id="ARBA00006115"/>
    </source>
</evidence>
<dbReference type="SUPFAM" id="SSF53448">
    <property type="entry name" value="Nucleotide-diphospho-sugar transferases"/>
    <property type="match status" value="1"/>
</dbReference>
<dbReference type="CDD" id="cd02509">
    <property type="entry name" value="GDP-M1P_Guanylyltransferase"/>
    <property type="match status" value="1"/>
</dbReference>
<sequence>MIVPVLLAGGSGTRLWPMSRGLFPKQFLKLVGDQTMLQATVARSESLKGVQPPMVICGDDHRFIVAEQLQQMGQQDATIVLEPMGRNTAPAAAVAATLVAEQHGRDAVLMLMAADHVITDAEGFARTAEAAAELAAQGHLVTFGVTPTRAETGYGYIQTGDAVGTGFRVKTFREKPDAKTAEQYIASGDFLWNSGMFVFQAGTLLDELREHAPEILDAAMAAVSQGQEDLDFLRLDKDAFAKSPEDSIDYAVMEKTARAAVVPLSVGWDDVGSWTFLGTVNEADADGNVLQGDVLTHDTTNTFVRSNDGRLVATVGLDNAVVVDTTDAVLVASRDRVQDVKAIVKQLKAADRQEAKHHAVVYRPWGSYETIALGDRFQVKRIVVKPKCKLSLQMHHHRAEHWIVVQGTAIVTKGDETLTLTEDQSTYIPLGTTHRLDNPGVIPLVLIEVQSGSYLGEDDIVRFQDDYNRA</sequence>
<dbReference type="InterPro" id="IPR006375">
    <property type="entry name" value="Man1P_GuaTrfase/Man6P_Isoase"/>
</dbReference>
<comment type="catalytic activity">
    <reaction evidence="8">
        <text>alpha-D-mannose 1-phosphate + GTP + H(+) = GDP-alpha-D-mannose + diphosphate</text>
        <dbReference type="Rhea" id="RHEA:15229"/>
        <dbReference type="ChEBI" id="CHEBI:15378"/>
        <dbReference type="ChEBI" id="CHEBI:33019"/>
        <dbReference type="ChEBI" id="CHEBI:37565"/>
        <dbReference type="ChEBI" id="CHEBI:57527"/>
        <dbReference type="ChEBI" id="CHEBI:58409"/>
        <dbReference type="EC" id="2.7.7.13"/>
    </reaction>
</comment>
<evidence type="ECO:0000259" key="12">
    <source>
        <dbReference type="Pfam" id="PF22640"/>
    </source>
</evidence>
<dbReference type="InterPro" id="IPR001538">
    <property type="entry name" value="Man6P_isomerase-2_C"/>
</dbReference>
<keyword evidence="14" id="KW-1185">Reference proteome</keyword>
<dbReference type="UniPathway" id="UPA00126">
    <property type="reaction ID" value="UER00930"/>
</dbReference>
<dbReference type="CDD" id="cd02213">
    <property type="entry name" value="cupin_PMI_typeII_C"/>
    <property type="match status" value="1"/>
</dbReference>
<dbReference type="InterPro" id="IPR014710">
    <property type="entry name" value="RmlC-like_jellyroll"/>
</dbReference>
<evidence type="ECO:0000256" key="3">
    <source>
        <dbReference type="ARBA" id="ARBA00012387"/>
    </source>
</evidence>
<dbReference type="FunFam" id="2.60.120.10:FF:000032">
    <property type="entry name" value="Mannose-1-phosphate guanylyltransferase/mannose-6-phosphate isomerase"/>
    <property type="match status" value="1"/>
</dbReference>
<dbReference type="InterPro" id="IPR051161">
    <property type="entry name" value="Mannose-6P_isomerase_type2"/>
</dbReference>
<keyword evidence="4 13" id="KW-0808">Transferase</keyword>
<dbReference type="PANTHER" id="PTHR46390">
    <property type="entry name" value="MANNOSE-1-PHOSPHATE GUANYLYLTRANSFERASE"/>
    <property type="match status" value="1"/>
</dbReference>
<evidence type="ECO:0000256" key="1">
    <source>
        <dbReference type="ARBA" id="ARBA00004823"/>
    </source>
</evidence>
<keyword evidence="6" id="KW-0547">Nucleotide-binding</keyword>
<evidence type="ECO:0000313" key="13">
    <source>
        <dbReference type="EMBL" id="PWN56967.1"/>
    </source>
</evidence>
<dbReference type="InterPro" id="IPR005835">
    <property type="entry name" value="NTP_transferase_dom"/>
</dbReference>
<dbReference type="GO" id="GO:0009298">
    <property type="term" value="P:GDP-mannose biosynthetic process"/>
    <property type="evidence" value="ECO:0007669"/>
    <property type="project" value="UniProtKB-UniPathway"/>
</dbReference>
<evidence type="ECO:0000259" key="11">
    <source>
        <dbReference type="Pfam" id="PF01050"/>
    </source>
</evidence>
<dbReference type="Pfam" id="PF01050">
    <property type="entry name" value="MannoseP_isomer"/>
    <property type="match status" value="1"/>
</dbReference>
<dbReference type="Pfam" id="PF00483">
    <property type="entry name" value="NTP_transferase"/>
    <property type="match status" value="1"/>
</dbReference>
<dbReference type="GO" id="GO:0004475">
    <property type="term" value="F:mannose-1-phosphate guanylyltransferase (GTP) activity"/>
    <property type="evidence" value="ECO:0007669"/>
    <property type="project" value="UniProtKB-EC"/>
</dbReference>
<protein>
    <recommendedName>
        <fullName evidence="3">mannose-1-phosphate guanylyltransferase</fullName>
        <ecNumber evidence="3">2.7.7.13</ecNumber>
    </recommendedName>
</protein>
<evidence type="ECO:0000256" key="7">
    <source>
        <dbReference type="ARBA" id="ARBA00023134"/>
    </source>
</evidence>
<dbReference type="Proteomes" id="UP000251800">
    <property type="component" value="Unassembled WGS sequence"/>
</dbReference>
<dbReference type="GO" id="GO:0000271">
    <property type="term" value="P:polysaccharide biosynthetic process"/>
    <property type="evidence" value="ECO:0007669"/>
    <property type="project" value="InterPro"/>
</dbReference>
<keyword evidence="13" id="KW-0413">Isomerase</keyword>
<evidence type="ECO:0000313" key="14">
    <source>
        <dbReference type="Proteomes" id="UP000251800"/>
    </source>
</evidence>
<feature type="domain" description="MannoseP isomerase/GMP-like beta-helix" evidence="12">
    <location>
        <begin position="294"/>
        <end position="347"/>
    </location>
</feature>
<keyword evidence="7" id="KW-0342">GTP-binding</keyword>
<accession>A0A363UNE8</accession>
<keyword evidence="5 13" id="KW-0548">Nucleotidyltransferase</keyword>
<dbReference type="InterPro" id="IPR054566">
    <property type="entry name" value="ManC/GMP-like_b-helix"/>
</dbReference>
<dbReference type="Gene3D" id="3.90.550.10">
    <property type="entry name" value="Spore Coat Polysaccharide Biosynthesis Protein SpsA, Chain A"/>
    <property type="match status" value="1"/>
</dbReference>
<dbReference type="Pfam" id="PF22640">
    <property type="entry name" value="ManC_GMP_beta-helix"/>
    <property type="match status" value="1"/>
</dbReference>
<dbReference type="Gene3D" id="2.60.120.10">
    <property type="entry name" value="Jelly Rolls"/>
    <property type="match status" value="1"/>
</dbReference>
<feature type="domain" description="Mannose-6-phosphate isomerase type II C-terminal" evidence="11">
    <location>
        <begin position="351"/>
        <end position="465"/>
    </location>
</feature>
<organism evidence="13 14">
    <name type="scientific">Abyssibacter profundi</name>
    <dbReference type="NCBI Taxonomy" id="2182787"/>
    <lineage>
        <taxon>Bacteria</taxon>
        <taxon>Pseudomonadati</taxon>
        <taxon>Pseudomonadota</taxon>
        <taxon>Gammaproteobacteria</taxon>
        <taxon>Chromatiales</taxon>
        <taxon>Oceanococcaceae</taxon>
        <taxon>Abyssibacter</taxon>
    </lineage>
</organism>
<comment type="similarity">
    <text evidence="2 9">Belongs to the mannose-6-phosphate isomerase type 2 family.</text>
</comment>
<dbReference type="OrthoDB" id="9806359at2"/>
<dbReference type="EMBL" id="QEQK01000003">
    <property type="protein sequence ID" value="PWN56967.1"/>
    <property type="molecule type" value="Genomic_DNA"/>
</dbReference>
<evidence type="ECO:0000256" key="6">
    <source>
        <dbReference type="ARBA" id="ARBA00022741"/>
    </source>
</evidence>
<comment type="caution">
    <text evidence="13">The sequence shown here is derived from an EMBL/GenBank/DDBJ whole genome shotgun (WGS) entry which is preliminary data.</text>
</comment>
<feature type="domain" description="Nucleotidyl transferase" evidence="10">
    <location>
        <begin position="4"/>
        <end position="285"/>
    </location>
</feature>
<dbReference type="AlphaFoldDB" id="A0A363UNE8"/>
<evidence type="ECO:0000256" key="9">
    <source>
        <dbReference type="RuleBase" id="RU004190"/>
    </source>
</evidence>
<dbReference type="RefSeq" id="WP_109719047.1">
    <property type="nucleotide sequence ID" value="NZ_QEQK01000003.1"/>
</dbReference>
<evidence type="ECO:0000256" key="5">
    <source>
        <dbReference type="ARBA" id="ARBA00022695"/>
    </source>
</evidence>
<evidence type="ECO:0000259" key="10">
    <source>
        <dbReference type="Pfam" id="PF00483"/>
    </source>
</evidence>
<gene>
    <name evidence="13" type="ORF">DEH80_03235</name>
</gene>
<reference evidence="13 14" key="1">
    <citation type="submission" date="2018-05" db="EMBL/GenBank/DDBJ databases">
        <title>Abyssibacter profundi OUC007T gen. nov., sp. nov, a marine bacterium isolated from seawater of the Mariana Trench.</title>
        <authorList>
            <person name="Zhou S."/>
        </authorList>
    </citation>
    <scope>NUCLEOTIDE SEQUENCE [LARGE SCALE GENOMIC DNA]</scope>
    <source>
        <strain evidence="13 14">OUC007</strain>
    </source>
</reference>
<dbReference type="SUPFAM" id="SSF51182">
    <property type="entry name" value="RmlC-like cupins"/>
    <property type="match status" value="1"/>
</dbReference>
<name>A0A363UNE8_9GAMM</name>
<dbReference type="GO" id="GO:0005525">
    <property type="term" value="F:GTP binding"/>
    <property type="evidence" value="ECO:0007669"/>
    <property type="project" value="UniProtKB-KW"/>
</dbReference>
<dbReference type="NCBIfam" id="TIGR01479">
    <property type="entry name" value="GMP_PMI"/>
    <property type="match status" value="1"/>
</dbReference>
<evidence type="ECO:0000256" key="4">
    <source>
        <dbReference type="ARBA" id="ARBA00022679"/>
    </source>
</evidence>
<dbReference type="EC" id="2.7.7.13" evidence="3"/>
<evidence type="ECO:0000256" key="8">
    <source>
        <dbReference type="ARBA" id="ARBA00047343"/>
    </source>
</evidence>
<dbReference type="PANTHER" id="PTHR46390:SF1">
    <property type="entry name" value="MANNOSE-1-PHOSPHATE GUANYLYLTRANSFERASE"/>
    <property type="match status" value="1"/>
</dbReference>
<comment type="pathway">
    <text evidence="1">Nucleotide-sugar biosynthesis; GDP-alpha-D-mannose biosynthesis; GDP-alpha-D-mannose from alpha-D-mannose 1-phosphate (GTP route): step 1/1.</text>
</comment>
<dbReference type="FunFam" id="3.90.550.10:FF:000046">
    <property type="entry name" value="Mannose-1-phosphate guanylyltransferase (GDP)"/>
    <property type="match status" value="1"/>
</dbReference>
<dbReference type="InterPro" id="IPR049577">
    <property type="entry name" value="GMPP_N"/>
</dbReference>